<evidence type="ECO:0000256" key="10">
    <source>
        <dbReference type="ARBA" id="ARBA00023187"/>
    </source>
</evidence>
<feature type="compositionally biased region" description="Basic and acidic residues" evidence="14">
    <location>
        <begin position="491"/>
        <end position="505"/>
    </location>
</feature>
<protein>
    <recommendedName>
        <fullName evidence="3">La-related protein 7</fullName>
    </recommendedName>
    <alternativeName>
        <fullName evidence="12">La ribonucleoprotein domain family member 7</fullName>
    </alternativeName>
</protein>
<dbReference type="InterPro" id="IPR014886">
    <property type="entry name" value="La_xRRM"/>
</dbReference>
<dbReference type="Proteomes" id="UP001168821">
    <property type="component" value="Unassembled WGS sequence"/>
</dbReference>
<evidence type="ECO:0000256" key="1">
    <source>
        <dbReference type="ARBA" id="ARBA00004642"/>
    </source>
</evidence>
<keyword evidence="9" id="KW-0804">Transcription</keyword>
<dbReference type="PROSITE" id="PS50102">
    <property type="entry name" value="RRM"/>
    <property type="match status" value="1"/>
</dbReference>
<keyword evidence="7 13" id="KW-0694">RNA-binding</keyword>
<accession>A0AA38MPI4</accession>
<evidence type="ECO:0000256" key="2">
    <source>
        <dbReference type="ARBA" id="ARBA00008680"/>
    </source>
</evidence>
<dbReference type="CDD" id="cd07323">
    <property type="entry name" value="LAM"/>
    <property type="match status" value="1"/>
</dbReference>
<feature type="region of interest" description="Disordered" evidence="14">
    <location>
        <begin position="363"/>
        <end position="386"/>
    </location>
</feature>
<evidence type="ECO:0000256" key="6">
    <source>
        <dbReference type="ARBA" id="ARBA00022871"/>
    </source>
</evidence>
<dbReference type="InterPro" id="IPR036390">
    <property type="entry name" value="WH_DNA-bd_sf"/>
</dbReference>
<evidence type="ECO:0000256" key="9">
    <source>
        <dbReference type="ARBA" id="ARBA00023163"/>
    </source>
</evidence>
<proteinExistence type="inferred from homology"/>
<evidence type="ECO:0000259" key="17">
    <source>
        <dbReference type="PROSITE" id="PS51939"/>
    </source>
</evidence>
<comment type="similarity">
    <text evidence="2">Belongs to the LARP7 family.</text>
</comment>
<dbReference type="InterPro" id="IPR006630">
    <property type="entry name" value="La_HTH"/>
</dbReference>
<dbReference type="PROSITE" id="PS51939">
    <property type="entry name" value="XRRM"/>
    <property type="match status" value="1"/>
</dbReference>
<dbReference type="InterPro" id="IPR035979">
    <property type="entry name" value="RBD_domain_sf"/>
</dbReference>
<dbReference type="GO" id="GO:0008380">
    <property type="term" value="P:RNA splicing"/>
    <property type="evidence" value="ECO:0007669"/>
    <property type="project" value="UniProtKB-KW"/>
</dbReference>
<dbReference type="SUPFAM" id="SSF46785">
    <property type="entry name" value="Winged helix' DNA-binding domain"/>
    <property type="match status" value="1"/>
</dbReference>
<dbReference type="SUPFAM" id="SSF54928">
    <property type="entry name" value="RNA-binding domain, RBD"/>
    <property type="match status" value="1"/>
</dbReference>
<evidence type="ECO:0000313" key="19">
    <source>
        <dbReference type="Proteomes" id="UP001168821"/>
    </source>
</evidence>
<dbReference type="InterPro" id="IPR012677">
    <property type="entry name" value="Nucleotide-bd_a/b_plait_sf"/>
</dbReference>
<dbReference type="PROSITE" id="PS50961">
    <property type="entry name" value="HTH_LA"/>
    <property type="match status" value="1"/>
</dbReference>
<dbReference type="GO" id="GO:1990904">
    <property type="term" value="C:ribonucleoprotein complex"/>
    <property type="evidence" value="ECO:0007669"/>
    <property type="project" value="UniProtKB-UniRule"/>
</dbReference>
<keyword evidence="5" id="KW-0221">Differentiation</keyword>
<dbReference type="Gene3D" id="3.30.70.330">
    <property type="match status" value="2"/>
</dbReference>
<dbReference type="GO" id="GO:0007283">
    <property type="term" value="P:spermatogenesis"/>
    <property type="evidence" value="ECO:0007669"/>
    <property type="project" value="UniProtKB-KW"/>
</dbReference>
<dbReference type="Pfam" id="PF00076">
    <property type="entry name" value="RRM_1"/>
    <property type="match status" value="1"/>
</dbReference>
<dbReference type="PANTHER" id="PTHR22792">
    <property type="entry name" value="LUPUS LA PROTEIN-RELATED"/>
    <property type="match status" value="1"/>
</dbReference>
<evidence type="ECO:0000256" key="4">
    <source>
        <dbReference type="ARBA" id="ARBA00022664"/>
    </source>
</evidence>
<dbReference type="GO" id="GO:0030154">
    <property type="term" value="P:cell differentiation"/>
    <property type="evidence" value="ECO:0007669"/>
    <property type="project" value="UniProtKB-KW"/>
</dbReference>
<dbReference type="InterPro" id="IPR000504">
    <property type="entry name" value="RRM_dom"/>
</dbReference>
<evidence type="ECO:0000256" key="5">
    <source>
        <dbReference type="ARBA" id="ARBA00022782"/>
    </source>
</evidence>
<evidence type="ECO:0000259" key="16">
    <source>
        <dbReference type="PROSITE" id="PS50961"/>
    </source>
</evidence>
<feature type="region of interest" description="Disordered" evidence="14">
    <location>
        <begin position="1"/>
        <end position="22"/>
    </location>
</feature>
<evidence type="ECO:0000256" key="7">
    <source>
        <dbReference type="ARBA" id="ARBA00022884"/>
    </source>
</evidence>
<comment type="subcellular location">
    <subcellularLocation>
        <location evidence="1">Nucleus</location>
        <location evidence="1">Nucleoplasm</location>
    </subcellularLocation>
</comment>
<feature type="compositionally biased region" description="Basic and acidic residues" evidence="14">
    <location>
        <begin position="371"/>
        <end position="385"/>
    </location>
</feature>
<dbReference type="GO" id="GO:0006397">
    <property type="term" value="P:mRNA processing"/>
    <property type="evidence" value="ECO:0007669"/>
    <property type="project" value="UniProtKB-KW"/>
</dbReference>
<dbReference type="SMART" id="SM00715">
    <property type="entry name" value="LA"/>
    <property type="match status" value="1"/>
</dbReference>
<dbReference type="CDD" id="cd12290">
    <property type="entry name" value="RRM1_LARP7"/>
    <property type="match status" value="1"/>
</dbReference>
<dbReference type="Pfam" id="PF05383">
    <property type="entry name" value="La"/>
    <property type="match status" value="1"/>
</dbReference>
<feature type="region of interest" description="Disordered" evidence="14">
    <location>
        <begin position="212"/>
        <end position="316"/>
    </location>
</feature>
<sequence>MEKKPKEAENPNDEQTLKKGRHRKKQLYNSILQQMEFYFSDSNLTKDRFLSQLLQQSHYVELNVFLKFNKIRKLTSSVEDIQKAVKNSKLIELSEDKNSICRKEPIKEKTNVDECTVYVERLKSDATHEWLQSVFSEFGNVVYTSLPKYKNSKGIKGFAFIEFEKESEAEKALTYFESIGCKMPSSTEPEQLCSITTFEGAKEREFTKKGLQSLSNNTHSDESEMKEVQNASNKRKFQETDESINGGKKGKRFSDLDASEGANDNELKQHSKKKKLEEMEDNNENDEGAKKLKSEAGEISESEDTENRKKKKLKKEHKKKNYIKELGLQVLSKKEWKRMRNRYLDLQKKKMKEFKQHLHKMKYGNTNYGDRQNKPNEAPEEKKEQPLPNNEFVKGLIVKIKLTEPIADPKKIKNEIRSLSTDIKYVDVPNIGSEDIYVRFENDKSAKNFFAQEFAGKKEILTGEEETVYWEKIQASRDEKFSKTKKKQRGRDKLLKKAKHIKFDE</sequence>
<dbReference type="EMBL" id="JALNTZ010000002">
    <property type="protein sequence ID" value="KAJ3662948.1"/>
    <property type="molecule type" value="Genomic_DNA"/>
</dbReference>
<evidence type="ECO:0000259" key="15">
    <source>
        <dbReference type="PROSITE" id="PS50102"/>
    </source>
</evidence>
<dbReference type="GO" id="GO:0005654">
    <property type="term" value="C:nucleoplasm"/>
    <property type="evidence" value="ECO:0007669"/>
    <property type="project" value="UniProtKB-SubCell"/>
</dbReference>
<dbReference type="InterPro" id="IPR045180">
    <property type="entry name" value="La_dom_prot"/>
</dbReference>
<feature type="domain" description="XRRM" evidence="17">
    <location>
        <begin position="391"/>
        <end position="500"/>
    </location>
</feature>
<comment type="caution">
    <text evidence="18">The sequence shown here is derived from an EMBL/GenBank/DDBJ whole genome shotgun (WGS) entry which is preliminary data.</text>
</comment>
<dbReference type="GO" id="GO:0003723">
    <property type="term" value="F:RNA binding"/>
    <property type="evidence" value="ECO:0007669"/>
    <property type="project" value="UniProtKB-UniRule"/>
</dbReference>
<name>A0AA38MPI4_9CUCU</name>
<reference evidence="18" key="1">
    <citation type="journal article" date="2023" name="G3 (Bethesda)">
        <title>Whole genome assemblies of Zophobas morio and Tenebrio molitor.</title>
        <authorList>
            <person name="Kaur S."/>
            <person name="Stinson S.A."/>
            <person name="diCenzo G.C."/>
        </authorList>
    </citation>
    <scope>NUCLEOTIDE SEQUENCE</scope>
    <source>
        <strain evidence="18">QUZm001</strain>
    </source>
</reference>
<dbReference type="InterPro" id="IPR036388">
    <property type="entry name" value="WH-like_DNA-bd_sf"/>
</dbReference>
<dbReference type="InterPro" id="IPR002344">
    <property type="entry name" value="Lupus_La"/>
</dbReference>
<feature type="compositionally biased region" description="Basic and acidic residues" evidence="14">
    <location>
        <begin position="287"/>
        <end position="296"/>
    </location>
</feature>
<keyword evidence="4" id="KW-0507">mRNA processing</keyword>
<evidence type="ECO:0000313" key="18">
    <source>
        <dbReference type="EMBL" id="KAJ3662948.1"/>
    </source>
</evidence>
<keyword evidence="11" id="KW-0539">Nucleus</keyword>
<dbReference type="PANTHER" id="PTHR22792:SF62">
    <property type="entry name" value="LA-RELATED PROTEIN 7"/>
    <property type="match status" value="1"/>
</dbReference>
<feature type="domain" description="RRM" evidence="15">
    <location>
        <begin position="115"/>
        <end position="178"/>
    </location>
</feature>
<feature type="domain" description="HTH La-type RNA-binding" evidence="16">
    <location>
        <begin position="21"/>
        <end position="110"/>
    </location>
</feature>
<keyword evidence="19" id="KW-1185">Reference proteome</keyword>
<organism evidence="18 19">
    <name type="scientific">Zophobas morio</name>
    <dbReference type="NCBI Taxonomy" id="2755281"/>
    <lineage>
        <taxon>Eukaryota</taxon>
        <taxon>Metazoa</taxon>
        <taxon>Ecdysozoa</taxon>
        <taxon>Arthropoda</taxon>
        <taxon>Hexapoda</taxon>
        <taxon>Insecta</taxon>
        <taxon>Pterygota</taxon>
        <taxon>Neoptera</taxon>
        <taxon>Endopterygota</taxon>
        <taxon>Coleoptera</taxon>
        <taxon>Polyphaga</taxon>
        <taxon>Cucujiformia</taxon>
        <taxon>Tenebrionidae</taxon>
        <taxon>Zophobas</taxon>
    </lineage>
</organism>
<dbReference type="Gene3D" id="1.10.10.10">
    <property type="entry name" value="Winged helix-like DNA-binding domain superfamily/Winged helix DNA-binding domain"/>
    <property type="match status" value="1"/>
</dbReference>
<keyword evidence="6" id="KW-0744">Spermatogenesis</keyword>
<dbReference type="PRINTS" id="PR00302">
    <property type="entry name" value="LUPUSLA"/>
</dbReference>
<dbReference type="SMART" id="SM00360">
    <property type="entry name" value="RRM"/>
    <property type="match status" value="1"/>
</dbReference>
<evidence type="ECO:0000256" key="3">
    <source>
        <dbReference type="ARBA" id="ARBA00015867"/>
    </source>
</evidence>
<evidence type="ECO:0000256" key="11">
    <source>
        <dbReference type="ARBA" id="ARBA00023242"/>
    </source>
</evidence>
<keyword evidence="10" id="KW-0508">mRNA splicing</keyword>
<dbReference type="AlphaFoldDB" id="A0AA38MPI4"/>
<evidence type="ECO:0000256" key="13">
    <source>
        <dbReference type="PROSITE-ProRule" id="PRU00332"/>
    </source>
</evidence>
<gene>
    <name evidence="18" type="ORF">Zmor_007262</name>
</gene>
<keyword evidence="8" id="KW-0805">Transcription regulation</keyword>
<dbReference type="InterPro" id="IPR034887">
    <property type="entry name" value="LARP7_RRM1"/>
</dbReference>
<evidence type="ECO:0000256" key="12">
    <source>
        <dbReference type="ARBA" id="ARBA00029640"/>
    </source>
</evidence>
<evidence type="ECO:0000256" key="8">
    <source>
        <dbReference type="ARBA" id="ARBA00023015"/>
    </source>
</evidence>
<evidence type="ECO:0000256" key="14">
    <source>
        <dbReference type="SAM" id="MobiDB-lite"/>
    </source>
</evidence>
<feature type="region of interest" description="Disordered" evidence="14">
    <location>
        <begin position="480"/>
        <end position="505"/>
    </location>
</feature>
<dbReference type="Pfam" id="PF08777">
    <property type="entry name" value="RRM_3"/>
    <property type="match status" value="1"/>
</dbReference>